<feature type="coiled-coil region" evidence="1">
    <location>
        <begin position="69"/>
        <end position="96"/>
    </location>
</feature>
<reference evidence="3" key="1">
    <citation type="submission" date="2016-10" db="EMBL/GenBank/DDBJ databases">
        <authorList>
            <person name="Varghese N."/>
            <person name="Submissions S."/>
        </authorList>
    </citation>
    <scope>NUCLEOTIDE SEQUENCE [LARGE SCALE GENOMIC DNA]</scope>
    <source>
        <strain evidence="3">DSM 3669</strain>
    </source>
</reference>
<dbReference type="Proteomes" id="UP000199584">
    <property type="component" value="Unassembled WGS sequence"/>
</dbReference>
<gene>
    <name evidence="2" type="ORF">SAMN05660706_103104</name>
</gene>
<dbReference type="EMBL" id="FOYM01000003">
    <property type="protein sequence ID" value="SFQ98451.1"/>
    <property type="molecule type" value="Genomic_DNA"/>
</dbReference>
<sequence length="209" mass="23682">MTEFKDLFQEYELLAAKADQAFQEMQQEHGPCIKCDVRCSDCCNAVFGLFLIESAYLNKHFNALDEGSRREILARADKFEQEFLEMQKRLRELGDDSQKAAAAMARERIRCPLLNDEQKCSLYDHRPITCRVYGIPTIINGKIHACWKAGFEKGKAYPAFNLDGIYKELYRLSTKLLEKAGKNDAERASLLVSVASALKTPGDNMLDGV</sequence>
<organism evidence="2 3">
    <name type="scientific">Desulfoscipio geothermicus DSM 3669</name>
    <dbReference type="NCBI Taxonomy" id="1121426"/>
    <lineage>
        <taxon>Bacteria</taxon>
        <taxon>Bacillati</taxon>
        <taxon>Bacillota</taxon>
        <taxon>Clostridia</taxon>
        <taxon>Eubacteriales</taxon>
        <taxon>Desulfallaceae</taxon>
        <taxon>Desulfoscipio</taxon>
    </lineage>
</organism>
<evidence type="ECO:0000313" key="3">
    <source>
        <dbReference type="Proteomes" id="UP000199584"/>
    </source>
</evidence>
<proteinExistence type="predicted"/>
<accession>A0A1I6CZ97</accession>
<dbReference type="AlphaFoldDB" id="A0A1I6CZ97"/>
<keyword evidence="3" id="KW-1185">Reference proteome</keyword>
<evidence type="ECO:0000256" key="1">
    <source>
        <dbReference type="SAM" id="Coils"/>
    </source>
</evidence>
<dbReference type="OrthoDB" id="9810361at2"/>
<dbReference type="STRING" id="39060.SAMN05660706_103104"/>
<evidence type="ECO:0000313" key="2">
    <source>
        <dbReference type="EMBL" id="SFQ98451.1"/>
    </source>
</evidence>
<dbReference type="Pfam" id="PF03692">
    <property type="entry name" value="CxxCxxCC"/>
    <property type="match status" value="1"/>
</dbReference>
<keyword evidence="1" id="KW-0175">Coiled coil</keyword>
<name>A0A1I6CZ97_9FIRM</name>
<protein>
    <submittedName>
        <fullName evidence="2">Putative zinc-or iron-chelating domain-containing protein</fullName>
    </submittedName>
</protein>
<dbReference type="RefSeq" id="WP_092481954.1">
    <property type="nucleotide sequence ID" value="NZ_FOYM01000003.1"/>
</dbReference>
<dbReference type="InterPro" id="IPR005358">
    <property type="entry name" value="Puta_zinc/iron-chelating_dom"/>
</dbReference>